<gene>
    <name evidence="1" type="ORF">TPA0598_04_02850</name>
</gene>
<reference evidence="1 2" key="2">
    <citation type="journal article" date="2015" name="Stand. Genomic Sci.">
        <title>Draft genome sequence of marine-derived Streptomyces sp. TP-A0598, a producer of anti-MRSA antibiotic lydicamycins.</title>
        <authorList>
            <person name="Komaki H."/>
            <person name="Ichikawa N."/>
            <person name="Hosoyama A."/>
            <person name="Fujita N."/>
            <person name="Igarashi Y."/>
        </authorList>
    </citation>
    <scope>NUCLEOTIDE SEQUENCE [LARGE SCALE GENOMIC DNA]</scope>
    <source>
        <strain evidence="1 2">NBRC 110027</strain>
    </source>
</reference>
<evidence type="ECO:0008006" key="3">
    <source>
        <dbReference type="Google" id="ProtNLM"/>
    </source>
</evidence>
<evidence type="ECO:0000313" key="2">
    <source>
        <dbReference type="Proteomes" id="UP000048965"/>
    </source>
</evidence>
<evidence type="ECO:0000313" key="1">
    <source>
        <dbReference type="EMBL" id="GAO08649.1"/>
    </source>
</evidence>
<name>A0A0P4R695_9ACTN</name>
<proteinExistence type="predicted"/>
<dbReference type="AlphaFoldDB" id="A0A0P4R695"/>
<sequence>MRPPVLIMVIRGRPAVRSAVRKGKAMTRELFPPVPYAEWRETKETVHRFAQVVGKVRLAASARRNHWWNVPFHLTGRGITTRPMGQLDGNPIFTIDFDFVGHRLVVSVLDGRTVSFPLVGRSVAAFHDTLMDTLAGLGIRVRLAVPHPFDLPDADRPFAEDTEHAAYEPRHAQRYWQVLSQVASVLEEFAAGYEGKVSPVHHFWHTFDIAHTRFSDRRVEQPRQTDPVTREAYSREVISFGFWFGDDSFPEPAFYSYTAPEPAGLADEPLRPEAARWVARGESQLAVLRYDDARAAADPRAAVLGFYESAYRAGAGRAGWDVERLSCAGGVTDPQL</sequence>
<dbReference type="Proteomes" id="UP000048965">
    <property type="component" value="Unassembled WGS sequence"/>
</dbReference>
<comment type="caution">
    <text evidence="1">The sequence shown here is derived from an EMBL/GenBank/DDBJ whole genome shotgun (WGS) entry which is preliminary data.</text>
</comment>
<reference evidence="2" key="1">
    <citation type="submission" date="2014-09" db="EMBL/GenBank/DDBJ databases">
        <title>Whole genome shotgun sequence of Streptomyces sp. NBRC 110027.</title>
        <authorList>
            <person name="Komaki H."/>
            <person name="Ichikawa N."/>
            <person name="Katano-Makiyama Y."/>
            <person name="Hosoyama A."/>
            <person name="Hashimoto M."/>
            <person name="Uohara A."/>
            <person name="Kitahashi Y."/>
            <person name="Ohji S."/>
            <person name="Kimura A."/>
            <person name="Yamazoe A."/>
            <person name="Igarashi Y."/>
            <person name="Fujita N."/>
        </authorList>
    </citation>
    <scope>NUCLEOTIDE SEQUENCE [LARGE SCALE GENOMIC DNA]</scope>
    <source>
        <strain evidence="2">NBRC 110027</strain>
    </source>
</reference>
<dbReference type="Pfam" id="PF19459">
    <property type="entry name" value="DUF5996"/>
    <property type="match status" value="1"/>
</dbReference>
<accession>A0A0P4R695</accession>
<protein>
    <recommendedName>
        <fullName evidence="3">Ava_C0101 and related proteins</fullName>
    </recommendedName>
</protein>
<dbReference type="InterPro" id="IPR046038">
    <property type="entry name" value="DUF5996"/>
</dbReference>
<keyword evidence="2" id="KW-1185">Reference proteome</keyword>
<dbReference type="EMBL" id="BBNO01000004">
    <property type="protein sequence ID" value="GAO08649.1"/>
    <property type="molecule type" value="Genomic_DNA"/>
</dbReference>
<organism evidence="1 2">
    <name type="scientific">Streptomyces lydicamycinicus</name>
    <dbReference type="NCBI Taxonomy" id="1546107"/>
    <lineage>
        <taxon>Bacteria</taxon>
        <taxon>Bacillati</taxon>
        <taxon>Actinomycetota</taxon>
        <taxon>Actinomycetes</taxon>
        <taxon>Kitasatosporales</taxon>
        <taxon>Streptomycetaceae</taxon>
        <taxon>Streptomyces</taxon>
    </lineage>
</organism>